<feature type="transmembrane region" description="Helical" evidence="6">
    <location>
        <begin position="103"/>
        <end position="122"/>
    </location>
</feature>
<evidence type="ECO:0000256" key="4">
    <source>
        <dbReference type="ARBA" id="ARBA00022989"/>
    </source>
</evidence>
<dbReference type="PROSITE" id="PS00216">
    <property type="entry name" value="SUGAR_TRANSPORT_1"/>
    <property type="match status" value="1"/>
</dbReference>
<name>A0ABR1NPY0_DIAER</name>
<dbReference type="PANTHER" id="PTHR48022">
    <property type="entry name" value="PLASTIDIC GLUCOSE TRANSPORTER 4"/>
    <property type="match status" value="1"/>
</dbReference>
<evidence type="ECO:0000256" key="1">
    <source>
        <dbReference type="ARBA" id="ARBA00004141"/>
    </source>
</evidence>
<evidence type="ECO:0000256" key="2">
    <source>
        <dbReference type="ARBA" id="ARBA00010992"/>
    </source>
</evidence>
<dbReference type="Proteomes" id="UP001430848">
    <property type="component" value="Unassembled WGS sequence"/>
</dbReference>
<evidence type="ECO:0000256" key="6">
    <source>
        <dbReference type="SAM" id="Phobius"/>
    </source>
</evidence>
<dbReference type="PANTHER" id="PTHR48022:SF53">
    <property type="entry name" value="ALPHA-GLUCOSIDE TRANSPORTER, PUTATIVE (AFU_ORTHOLOGUE AFUA_3G01700)-RELATED"/>
    <property type="match status" value="1"/>
</dbReference>
<proteinExistence type="inferred from homology"/>
<evidence type="ECO:0000256" key="5">
    <source>
        <dbReference type="ARBA" id="ARBA00023136"/>
    </source>
</evidence>
<evidence type="ECO:0000259" key="7">
    <source>
        <dbReference type="PROSITE" id="PS50850"/>
    </source>
</evidence>
<dbReference type="PROSITE" id="PS50850">
    <property type="entry name" value="MFS"/>
    <property type="match status" value="1"/>
</dbReference>
<keyword evidence="4 6" id="KW-1133">Transmembrane helix</keyword>
<dbReference type="InterPro" id="IPR036259">
    <property type="entry name" value="MFS_trans_sf"/>
</dbReference>
<evidence type="ECO:0000313" key="8">
    <source>
        <dbReference type="EMBL" id="KAK7710594.1"/>
    </source>
</evidence>
<feature type="domain" description="Major facilitator superfamily (MFS) profile" evidence="7">
    <location>
        <begin position="55"/>
        <end position="396"/>
    </location>
</feature>
<sequence>MADATQDTTLEKPEVAHVDPDVVDATQDRKEIVSASRTASPGFAQLVKNRRVLGYCLLIFILPINFGYELALVGNILAIPGFLDRYGTTTATGREIPAHDQQVLNASTNVGIFVAAFTTGFISDAIGRRKVIFLGCALCIAGIFVQAWSTSIMMLFGGKLISTFGYGMGHALSPVFVAEIAPDELRGLCLILVNSMVHGKREAAGRSLRKFNGPGHDAEATLALLEATVEKERELNSQGGSYFDCFRGSNLRRTTIVCMVYLAQQFVGANFVAGYLPAAAYAVGGETATPRLRQKTYSINVMSNTAAACLVGQIVPILINPGNANLGAKVAFVFFGPSLLFSVYLYFCFPETKGRSYLELEEMFQKKIPTRDFKNYSCVVDVVDVDGEKPVVVLRD</sequence>
<organism evidence="8 9">
    <name type="scientific">Diaporthe eres</name>
    <name type="common">Phomopsis oblonga</name>
    <dbReference type="NCBI Taxonomy" id="83184"/>
    <lineage>
        <taxon>Eukaryota</taxon>
        <taxon>Fungi</taxon>
        <taxon>Dikarya</taxon>
        <taxon>Ascomycota</taxon>
        <taxon>Pezizomycotina</taxon>
        <taxon>Sordariomycetes</taxon>
        <taxon>Sordariomycetidae</taxon>
        <taxon>Diaporthales</taxon>
        <taxon>Diaporthaceae</taxon>
        <taxon>Diaporthe</taxon>
        <taxon>Diaporthe eres species complex</taxon>
    </lineage>
</organism>
<evidence type="ECO:0000313" key="9">
    <source>
        <dbReference type="Proteomes" id="UP001430848"/>
    </source>
</evidence>
<keyword evidence="3 6" id="KW-0812">Transmembrane</keyword>
<keyword evidence="9" id="KW-1185">Reference proteome</keyword>
<feature type="transmembrane region" description="Helical" evidence="6">
    <location>
        <begin position="301"/>
        <end position="319"/>
    </location>
</feature>
<feature type="transmembrane region" description="Helical" evidence="6">
    <location>
        <begin position="331"/>
        <end position="349"/>
    </location>
</feature>
<dbReference type="InterPro" id="IPR005829">
    <property type="entry name" value="Sugar_transporter_CS"/>
</dbReference>
<dbReference type="SUPFAM" id="SSF103473">
    <property type="entry name" value="MFS general substrate transporter"/>
    <property type="match status" value="2"/>
</dbReference>
<dbReference type="InterPro" id="IPR050360">
    <property type="entry name" value="MFS_Sugar_Transporters"/>
</dbReference>
<comment type="similarity">
    <text evidence="2">Belongs to the major facilitator superfamily. Sugar transporter (TC 2.A.1.1) family.</text>
</comment>
<dbReference type="InterPro" id="IPR020846">
    <property type="entry name" value="MFS_dom"/>
</dbReference>
<comment type="caution">
    <text evidence="8">The sequence shown here is derived from an EMBL/GenBank/DDBJ whole genome shotgun (WGS) entry which is preliminary data.</text>
</comment>
<gene>
    <name evidence="8" type="ORF">SLS63_012911</name>
</gene>
<comment type="subcellular location">
    <subcellularLocation>
        <location evidence="1">Membrane</location>
        <topology evidence="1">Multi-pass membrane protein</topology>
    </subcellularLocation>
</comment>
<dbReference type="Pfam" id="PF00083">
    <property type="entry name" value="Sugar_tr"/>
    <property type="match status" value="3"/>
</dbReference>
<dbReference type="Gene3D" id="1.20.1250.20">
    <property type="entry name" value="MFS general substrate transporter like domains"/>
    <property type="match status" value="3"/>
</dbReference>
<reference evidence="8 9" key="1">
    <citation type="submission" date="2024-02" db="EMBL/GenBank/DDBJ databases">
        <title>De novo assembly and annotation of 12 fungi associated with fruit tree decline syndrome in Ontario, Canada.</title>
        <authorList>
            <person name="Sulman M."/>
            <person name="Ellouze W."/>
            <person name="Ilyukhin E."/>
        </authorList>
    </citation>
    <scope>NUCLEOTIDE SEQUENCE [LARGE SCALE GENOMIC DNA]</scope>
    <source>
        <strain evidence="8 9">M169</strain>
    </source>
</reference>
<feature type="transmembrane region" description="Helical" evidence="6">
    <location>
        <begin position="131"/>
        <end position="148"/>
    </location>
</feature>
<keyword evidence="5 6" id="KW-0472">Membrane</keyword>
<evidence type="ECO:0000256" key="3">
    <source>
        <dbReference type="ARBA" id="ARBA00022692"/>
    </source>
</evidence>
<feature type="transmembrane region" description="Helical" evidence="6">
    <location>
        <begin position="52"/>
        <end position="83"/>
    </location>
</feature>
<dbReference type="EMBL" id="JAKNSF020000156">
    <property type="protein sequence ID" value="KAK7710594.1"/>
    <property type="molecule type" value="Genomic_DNA"/>
</dbReference>
<protein>
    <recommendedName>
        <fullName evidence="7">Major facilitator superfamily (MFS) profile domain-containing protein</fullName>
    </recommendedName>
</protein>
<accession>A0ABR1NPY0</accession>
<dbReference type="InterPro" id="IPR005828">
    <property type="entry name" value="MFS_sugar_transport-like"/>
</dbReference>